<protein>
    <recommendedName>
        <fullName evidence="6">Reverse transcriptase/retrotransposon-derived protein RNase H-like domain-containing protein</fullName>
    </recommendedName>
</protein>
<dbReference type="AlphaFoldDB" id="A0AAF0R2M0"/>
<evidence type="ECO:0000313" key="4">
    <source>
        <dbReference type="EMBL" id="WMV33493.1"/>
    </source>
</evidence>
<evidence type="ECO:0000313" key="5">
    <source>
        <dbReference type="Proteomes" id="UP001234989"/>
    </source>
</evidence>
<dbReference type="InterPro" id="IPR043502">
    <property type="entry name" value="DNA/RNA_pol_sf"/>
</dbReference>
<dbReference type="InterPro" id="IPR041577">
    <property type="entry name" value="RT_RNaseH_2"/>
</dbReference>
<sequence length="460" mass="52476">MDGAQVEKAPREITPILPQDHVEEEVEIEIEDNVKLEVRTQMASLGKSFNEITDFVKKVEGVRQVGQAKALDTSISLVLDLIYDTLDALIYVAAVVGESVVVTHVYRDSFILDSKLVGQGCLADVSAESPSFESIPYGFRVLRGILYRSSWLTKEKVPFEWSDKCEERFQKLKNLLTTTPSLTLLVEGKDFIVSCDASHSGLGAVRDMNVITYASRHLKVHERIYPTHDLELTAVVLLSRHYLYGVKCERPFSNEIQALESKFMPLGVFEKDGVLTHIEVKPIFFLKEIKVKRFEDENLNRLRNKVVSRETQDATLDARGVLNFIERIFVPQVDDLIQSVLVESHGLQYFINLGVTKMYQDLRKLYWWAGMKEDIAEQRLAYEEEPVAILHWDVRKLRMGETKLLKVKVKRCLVEKATWEIERDMRDKYPHLFEDSGHLSSSYSSCATVIAGEAAMATPL</sequence>
<proteinExistence type="predicted"/>
<gene>
    <name evidence="4" type="ORF">MTR67_026878</name>
</gene>
<evidence type="ECO:0008006" key="6">
    <source>
        <dbReference type="Google" id="ProtNLM"/>
    </source>
</evidence>
<organism evidence="4 5">
    <name type="scientific">Solanum verrucosum</name>
    <dbReference type="NCBI Taxonomy" id="315347"/>
    <lineage>
        <taxon>Eukaryota</taxon>
        <taxon>Viridiplantae</taxon>
        <taxon>Streptophyta</taxon>
        <taxon>Embryophyta</taxon>
        <taxon>Tracheophyta</taxon>
        <taxon>Spermatophyta</taxon>
        <taxon>Magnoliopsida</taxon>
        <taxon>eudicotyledons</taxon>
        <taxon>Gunneridae</taxon>
        <taxon>Pentapetalae</taxon>
        <taxon>asterids</taxon>
        <taxon>lamiids</taxon>
        <taxon>Solanales</taxon>
        <taxon>Solanaceae</taxon>
        <taxon>Solanoideae</taxon>
        <taxon>Solaneae</taxon>
        <taxon>Solanum</taxon>
    </lineage>
</organism>
<dbReference type="InterPro" id="IPR050951">
    <property type="entry name" value="Retrovirus_Pol_polyprotein"/>
</dbReference>
<reference evidence="4" key="1">
    <citation type="submission" date="2023-08" db="EMBL/GenBank/DDBJ databases">
        <title>A de novo genome assembly of Solanum verrucosum Schlechtendal, a Mexican diploid species geographically isolated from the other diploid A-genome species in potato relatives.</title>
        <authorList>
            <person name="Hosaka K."/>
        </authorList>
    </citation>
    <scope>NUCLEOTIDE SEQUENCE</scope>
    <source>
        <tissue evidence="4">Young leaves</tissue>
    </source>
</reference>
<dbReference type="Gene3D" id="1.10.340.70">
    <property type="match status" value="1"/>
</dbReference>
<dbReference type="Proteomes" id="UP001234989">
    <property type="component" value="Chromosome 6"/>
</dbReference>
<dbReference type="Pfam" id="PF17919">
    <property type="entry name" value="RT_RNaseH_2"/>
    <property type="match status" value="1"/>
</dbReference>
<dbReference type="SUPFAM" id="SSF56672">
    <property type="entry name" value="DNA/RNA polymerases"/>
    <property type="match status" value="1"/>
</dbReference>
<evidence type="ECO:0000256" key="1">
    <source>
        <dbReference type="ARBA" id="ARBA00023268"/>
    </source>
</evidence>
<dbReference type="Pfam" id="PF17921">
    <property type="entry name" value="Integrase_H2C2"/>
    <property type="match status" value="1"/>
</dbReference>
<keyword evidence="5" id="KW-1185">Reference proteome</keyword>
<dbReference type="InterPro" id="IPR041588">
    <property type="entry name" value="Integrase_H2C2"/>
</dbReference>
<dbReference type="InterPro" id="IPR043128">
    <property type="entry name" value="Rev_trsase/Diguanyl_cyclase"/>
</dbReference>
<dbReference type="EMBL" id="CP133617">
    <property type="protein sequence ID" value="WMV33493.1"/>
    <property type="molecule type" value="Genomic_DNA"/>
</dbReference>
<feature type="domain" description="Reverse transcriptase/retrotransposon-derived protein RNase H-like" evidence="2">
    <location>
        <begin position="161"/>
        <end position="244"/>
    </location>
</feature>
<dbReference type="PANTHER" id="PTHR37984">
    <property type="entry name" value="PROTEIN CBG26694"/>
    <property type="match status" value="1"/>
</dbReference>
<evidence type="ECO:0000259" key="2">
    <source>
        <dbReference type="Pfam" id="PF17919"/>
    </source>
</evidence>
<keyword evidence="1" id="KW-0511">Multifunctional enzyme</keyword>
<accession>A0AAF0R2M0</accession>
<dbReference type="GO" id="GO:0003824">
    <property type="term" value="F:catalytic activity"/>
    <property type="evidence" value="ECO:0007669"/>
    <property type="project" value="UniProtKB-KW"/>
</dbReference>
<feature type="domain" description="Integrase zinc-binding" evidence="3">
    <location>
        <begin position="335"/>
        <end position="376"/>
    </location>
</feature>
<name>A0AAF0R2M0_SOLVR</name>
<dbReference type="PANTHER" id="PTHR37984:SF5">
    <property type="entry name" value="PROTEIN NYNRIN-LIKE"/>
    <property type="match status" value="1"/>
</dbReference>
<evidence type="ECO:0000259" key="3">
    <source>
        <dbReference type="Pfam" id="PF17921"/>
    </source>
</evidence>
<dbReference type="Gene3D" id="3.30.70.270">
    <property type="match status" value="1"/>
</dbReference>